<dbReference type="Proteomes" id="UP000507222">
    <property type="component" value="Unassembled WGS sequence"/>
</dbReference>
<keyword evidence="5 8" id="KW-0863">Zinc-finger</keyword>
<evidence type="ECO:0000256" key="2">
    <source>
        <dbReference type="ARBA" id="ARBA00012483"/>
    </source>
</evidence>
<evidence type="ECO:0000259" key="10">
    <source>
        <dbReference type="PROSITE" id="PS50089"/>
    </source>
</evidence>
<evidence type="ECO:0000256" key="4">
    <source>
        <dbReference type="ARBA" id="ARBA00022723"/>
    </source>
</evidence>
<dbReference type="PANTHER" id="PTHR22937:SF222">
    <property type="entry name" value="RING-TYPE E3 UBIQUITIN TRANSFERASE"/>
    <property type="match status" value="1"/>
</dbReference>
<reference evidence="11 12" key="1">
    <citation type="submission" date="2020-05" db="EMBL/GenBank/DDBJ databases">
        <authorList>
            <person name="Campoy J."/>
            <person name="Schneeberger K."/>
            <person name="Spophaly S."/>
        </authorList>
    </citation>
    <scope>NUCLEOTIDE SEQUENCE [LARGE SCALE GENOMIC DNA]</scope>
    <source>
        <strain evidence="11">PruArmRojPasFocal</strain>
    </source>
</reference>
<dbReference type="GO" id="GO:0005634">
    <property type="term" value="C:nucleus"/>
    <property type="evidence" value="ECO:0007669"/>
    <property type="project" value="TreeGrafter"/>
</dbReference>
<proteinExistence type="predicted"/>
<dbReference type="AlphaFoldDB" id="A0A6J5UQB4"/>
<dbReference type="PANTHER" id="PTHR22937">
    <property type="entry name" value="E3 UBIQUITIN-PROTEIN LIGASE RNF165"/>
    <property type="match status" value="1"/>
</dbReference>
<dbReference type="Gene3D" id="3.30.40.10">
    <property type="entry name" value="Zinc/RING finger domain, C3HC4 (zinc finger)"/>
    <property type="match status" value="1"/>
</dbReference>
<evidence type="ECO:0000256" key="9">
    <source>
        <dbReference type="SAM" id="MobiDB-lite"/>
    </source>
</evidence>
<feature type="compositionally biased region" description="Basic and acidic residues" evidence="9">
    <location>
        <begin position="561"/>
        <end position="580"/>
    </location>
</feature>
<dbReference type="InterPro" id="IPR045191">
    <property type="entry name" value="MBR1/2-like"/>
</dbReference>
<accession>A0A6J5UQB4</accession>
<keyword evidence="3" id="KW-0808">Transferase</keyword>
<protein>
    <recommendedName>
        <fullName evidence="2">RING-type E3 ubiquitin transferase</fullName>
        <ecNumber evidence="2">2.3.2.27</ecNumber>
    </recommendedName>
</protein>
<dbReference type="InterPro" id="IPR013083">
    <property type="entry name" value="Znf_RING/FYVE/PHD"/>
</dbReference>
<evidence type="ECO:0000256" key="3">
    <source>
        <dbReference type="ARBA" id="ARBA00022679"/>
    </source>
</evidence>
<dbReference type="PROSITE" id="PS50089">
    <property type="entry name" value="ZF_RING_2"/>
    <property type="match status" value="1"/>
</dbReference>
<evidence type="ECO:0000256" key="7">
    <source>
        <dbReference type="ARBA" id="ARBA00022833"/>
    </source>
</evidence>
<comment type="catalytic activity">
    <reaction evidence="1">
        <text>S-ubiquitinyl-[E2 ubiquitin-conjugating enzyme]-L-cysteine + [acceptor protein]-L-lysine = [E2 ubiquitin-conjugating enzyme]-L-cysteine + N(6)-ubiquitinyl-[acceptor protein]-L-lysine.</text>
        <dbReference type="EC" id="2.3.2.27"/>
    </reaction>
</comment>
<evidence type="ECO:0000256" key="8">
    <source>
        <dbReference type="PROSITE-ProRule" id="PRU00175"/>
    </source>
</evidence>
<dbReference type="InterPro" id="IPR001841">
    <property type="entry name" value="Znf_RING"/>
</dbReference>
<dbReference type="SUPFAM" id="SSF57850">
    <property type="entry name" value="RING/U-box"/>
    <property type="match status" value="1"/>
</dbReference>
<dbReference type="EC" id="2.3.2.27" evidence="2"/>
<evidence type="ECO:0000313" key="11">
    <source>
        <dbReference type="EMBL" id="CAB4277414.1"/>
    </source>
</evidence>
<feature type="region of interest" description="Disordered" evidence="9">
    <location>
        <begin position="350"/>
        <end position="375"/>
    </location>
</feature>
<organism evidence="11 12">
    <name type="scientific">Prunus armeniaca</name>
    <name type="common">Apricot</name>
    <name type="synonym">Armeniaca vulgaris</name>
    <dbReference type="NCBI Taxonomy" id="36596"/>
    <lineage>
        <taxon>Eukaryota</taxon>
        <taxon>Viridiplantae</taxon>
        <taxon>Streptophyta</taxon>
        <taxon>Embryophyta</taxon>
        <taxon>Tracheophyta</taxon>
        <taxon>Spermatophyta</taxon>
        <taxon>Magnoliopsida</taxon>
        <taxon>eudicotyledons</taxon>
        <taxon>Gunneridae</taxon>
        <taxon>Pentapetalae</taxon>
        <taxon>rosids</taxon>
        <taxon>fabids</taxon>
        <taxon>Rosales</taxon>
        <taxon>Rosaceae</taxon>
        <taxon>Amygdaloideae</taxon>
        <taxon>Amygdaleae</taxon>
        <taxon>Prunus</taxon>
    </lineage>
</organism>
<evidence type="ECO:0000256" key="1">
    <source>
        <dbReference type="ARBA" id="ARBA00000900"/>
    </source>
</evidence>
<dbReference type="GO" id="GO:0008270">
    <property type="term" value="F:zinc ion binding"/>
    <property type="evidence" value="ECO:0007669"/>
    <property type="project" value="UniProtKB-KW"/>
</dbReference>
<feature type="compositionally biased region" description="Polar residues" evidence="9">
    <location>
        <begin position="350"/>
        <end position="368"/>
    </location>
</feature>
<keyword evidence="4" id="KW-0479">Metal-binding</keyword>
<gene>
    <name evidence="11" type="ORF">CURHAP_LOCUS27127</name>
</gene>
<feature type="domain" description="RING-type" evidence="10">
    <location>
        <begin position="496"/>
        <end position="537"/>
    </location>
</feature>
<evidence type="ECO:0000313" key="12">
    <source>
        <dbReference type="Proteomes" id="UP000507222"/>
    </source>
</evidence>
<keyword evidence="6" id="KW-0833">Ubl conjugation pathway</keyword>
<dbReference type="SMART" id="SM00184">
    <property type="entry name" value="RING"/>
    <property type="match status" value="1"/>
</dbReference>
<feature type="region of interest" description="Disordered" evidence="9">
    <location>
        <begin position="560"/>
        <end position="580"/>
    </location>
</feature>
<dbReference type="GO" id="GO:0061630">
    <property type="term" value="F:ubiquitin protein ligase activity"/>
    <property type="evidence" value="ECO:0007669"/>
    <property type="project" value="UniProtKB-EC"/>
</dbReference>
<evidence type="ECO:0000256" key="6">
    <source>
        <dbReference type="ARBA" id="ARBA00022786"/>
    </source>
</evidence>
<dbReference type="FunFam" id="3.30.40.10:FF:000615">
    <property type="entry name" value="E3 ubiquitin ligase BIG BROTHER"/>
    <property type="match status" value="1"/>
</dbReference>
<sequence length="612" mass="67348">MGQRNMLCPSQMIDLEMNQQGEGYLCPPPSIHFGGATNIHQPNIHTMITASGTSFDAQHLPERYDNAAFYGMAQYSGVQHHHNLDLGITTPSNYYYSYMTPSSSSGVLPVPLNHGASDPLPSSSHYGVIGVSADEYGRNSRIMDDVRGPCKRKNPEGLPGNFQYFNASATSSSSVPPLNIRNPDGVAVMDAVTFALPQYVGTGNLPIMEAGPQSSMRNRSATTGLDSAMTHDHNHLNQGNYVGQRLQPAGTLWLDQHLTINNGDGGASGWNQAPNIPFMHGGNVTVGSMDSANMGMQRYHDSSSNRSSTILRHPPPLNHRHHSQHVVAPPMQGLRGHNLNFPPQGATTASYRLPTSSSRNTMNPSQNGLEIGRRQPGLVPPNGFRIYRPHQGVAPETALRHQNLPHLRVLQADEGVIVDVPNFYSSFLDQHRDMRLDIEDMSYEELLALGEQIGHVSTGLSEERIKKQLKTRTYLSSSTNFNLEEAGCSDKEADSCIICQDNYKKREKIGTLHCGHEYHVDCLKKWLLVKNVCPICKSEALTTTGKKNTQDFTRGCTLYSTHHDPSPDSTPSRDRGGHDDRYREIRDMPIMTPLLIAPPLGTEGVMMTAIGR</sequence>
<dbReference type="Pfam" id="PF13639">
    <property type="entry name" value="zf-RING_2"/>
    <property type="match status" value="1"/>
</dbReference>
<keyword evidence="7" id="KW-0862">Zinc</keyword>
<evidence type="ECO:0000256" key="5">
    <source>
        <dbReference type="ARBA" id="ARBA00022771"/>
    </source>
</evidence>
<name>A0A6J5UQB4_PRUAR</name>
<dbReference type="EMBL" id="CAEKDK010000004">
    <property type="protein sequence ID" value="CAB4277414.1"/>
    <property type="molecule type" value="Genomic_DNA"/>
</dbReference>